<dbReference type="Proteomes" id="UP000244817">
    <property type="component" value="Unassembled WGS sequence"/>
</dbReference>
<dbReference type="GO" id="GO:0050361">
    <property type="term" value="F:tryptophan 2-monooxygenase activity"/>
    <property type="evidence" value="ECO:0007669"/>
    <property type="project" value="UniProtKB-EC"/>
</dbReference>
<evidence type="ECO:0000256" key="4">
    <source>
        <dbReference type="ARBA" id="ARBA00017871"/>
    </source>
</evidence>
<evidence type="ECO:0000313" key="8">
    <source>
        <dbReference type="EMBL" id="PVA07744.1"/>
    </source>
</evidence>
<dbReference type="InterPro" id="IPR050281">
    <property type="entry name" value="Flavin_monoamine_oxidase"/>
</dbReference>
<proteinExistence type="inferred from homology"/>
<evidence type="ECO:0000256" key="5">
    <source>
        <dbReference type="ARBA" id="ARBA00023070"/>
    </source>
</evidence>
<dbReference type="OrthoDB" id="337830at2"/>
<dbReference type="Gene3D" id="3.90.660.10">
    <property type="match status" value="1"/>
</dbReference>
<reference evidence="8 9" key="1">
    <citation type="submission" date="2018-04" db="EMBL/GenBank/DDBJ databases">
        <title>Pelagivirga bohaiensis gen. nov., sp. nov., a bacterium isolated from the Bohai Sea.</title>
        <authorList>
            <person name="Ji X."/>
        </authorList>
    </citation>
    <scope>NUCLEOTIDE SEQUENCE [LARGE SCALE GENOMIC DNA]</scope>
    <source>
        <strain evidence="8 9">BH-SD16</strain>
    </source>
</reference>
<dbReference type="GO" id="GO:0009851">
    <property type="term" value="P:auxin biosynthetic process"/>
    <property type="evidence" value="ECO:0007669"/>
    <property type="project" value="UniProtKB-KW"/>
</dbReference>
<comment type="pathway">
    <text evidence="1">Plant hormone metabolism; auxin biosynthesis.</text>
</comment>
<evidence type="ECO:0000256" key="1">
    <source>
        <dbReference type="ARBA" id="ARBA00004814"/>
    </source>
</evidence>
<evidence type="ECO:0000256" key="6">
    <source>
        <dbReference type="ARBA" id="ARBA00047321"/>
    </source>
</evidence>
<evidence type="ECO:0000259" key="7">
    <source>
        <dbReference type="Pfam" id="PF01593"/>
    </source>
</evidence>
<name>A0A2T7G002_9RHOB</name>
<dbReference type="RefSeq" id="WP_108639786.1">
    <property type="nucleotide sequence ID" value="NZ_QCYG01000002.1"/>
</dbReference>
<protein>
    <recommendedName>
        <fullName evidence="4">Tryptophan 2-monooxygenase</fullName>
        <ecNumber evidence="3">1.13.12.3</ecNumber>
    </recommendedName>
</protein>
<dbReference type="InterPro" id="IPR002937">
    <property type="entry name" value="Amino_oxidase"/>
</dbReference>
<dbReference type="InterPro" id="IPR006311">
    <property type="entry name" value="TAT_signal"/>
</dbReference>
<sequence>MTTMTRRNLLTMIGTAAGSSAMYYAMTTMGHAMPSDYSGPIKLEGDPKGKKILVLGAGLAGMTAALEMRNAGYEVEVLEFREKAGGRCWTLRSGDTYTELDGTTQTVDFEEGNYINPGPWRIPHNHYAVVDYCRRLGVELEPFIQTNYNAYVHRSDAYGGKPMRMKEVLTDYRGHISELLAKAINQDKLDDVVTEEDKELLLESLRSFGVLNDENEYVQSLQTSAYRGYEKQPGGGEGAAPIPSDLLDPSEVIQSRLWTYLATHETMNHHSPMFQPVGGMDGVARGFEREVGDLITYNAKVTSLQQDENGVTVAWEDLAGGGTNTSTADYCVCTIPFSILGQIDHNLSGDLAAIVGSMPYNGSVKVGLEFKRRFWEQDEDIYGGITYTDQAITQISYPSTGYLSDGPAVLLGAYTWRGPNTFKLNAMKPEERVELALEMGSKIHPQYREEFKTGVSVSWHKVPWVLGCSGIWEDRERDYDTAIQIDNRVVCAGEHLSYLSAWMEGAILSSLDAVSRLHAKIINEGE</sequence>
<dbReference type="PANTHER" id="PTHR10742:SF342">
    <property type="entry name" value="AMINE OXIDASE"/>
    <property type="match status" value="1"/>
</dbReference>
<dbReference type="GO" id="GO:0009063">
    <property type="term" value="P:amino acid catabolic process"/>
    <property type="evidence" value="ECO:0007669"/>
    <property type="project" value="TreeGrafter"/>
</dbReference>
<dbReference type="AlphaFoldDB" id="A0A2T7G002"/>
<evidence type="ECO:0000256" key="3">
    <source>
        <dbReference type="ARBA" id="ARBA00012535"/>
    </source>
</evidence>
<dbReference type="EC" id="1.13.12.3" evidence="3"/>
<keyword evidence="9" id="KW-1185">Reference proteome</keyword>
<dbReference type="Gene3D" id="3.50.50.60">
    <property type="entry name" value="FAD/NAD(P)-binding domain"/>
    <property type="match status" value="1"/>
</dbReference>
<dbReference type="EMBL" id="QCYG01000002">
    <property type="protein sequence ID" value="PVA07744.1"/>
    <property type="molecule type" value="Genomic_DNA"/>
</dbReference>
<evidence type="ECO:0000313" key="9">
    <source>
        <dbReference type="Proteomes" id="UP000244817"/>
    </source>
</evidence>
<comment type="caution">
    <text evidence="8">The sequence shown here is derived from an EMBL/GenBank/DDBJ whole genome shotgun (WGS) entry which is preliminary data.</text>
</comment>
<gene>
    <name evidence="8" type="ORF">DC363_03710</name>
</gene>
<feature type="domain" description="Amine oxidase" evidence="7">
    <location>
        <begin position="59"/>
        <end position="517"/>
    </location>
</feature>
<dbReference type="SUPFAM" id="SSF54373">
    <property type="entry name" value="FAD-linked reductases, C-terminal domain"/>
    <property type="match status" value="1"/>
</dbReference>
<accession>A0A2T7G002</accession>
<dbReference type="PANTHER" id="PTHR10742">
    <property type="entry name" value="FLAVIN MONOAMINE OXIDASE"/>
    <property type="match status" value="1"/>
</dbReference>
<dbReference type="Gene3D" id="1.20.1440.240">
    <property type="match status" value="1"/>
</dbReference>
<dbReference type="GO" id="GO:0001716">
    <property type="term" value="F:L-amino-acid oxidase activity"/>
    <property type="evidence" value="ECO:0007669"/>
    <property type="project" value="TreeGrafter"/>
</dbReference>
<evidence type="ECO:0000256" key="2">
    <source>
        <dbReference type="ARBA" id="ARBA00005833"/>
    </source>
</evidence>
<keyword evidence="5" id="KW-0073">Auxin biosynthesis</keyword>
<dbReference type="PROSITE" id="PS51318">
    <property type="entry name" value="TAT"/>
    <property type="match status" value="1"/>
</dbReference>
<comment type="similarity">
    <text evidence="2">Belongs to the tryptophan 2-monooxygenase family.</text>
</comment>
<dbReference type="Pfam" id="PF01593">
    <property type="entry name" value="Amino_oxidase"/>
    <property type="match status" value="1"/>
</dbReference>
<comment type="catalytic activity">
    <reaction evidence="6">
        <text>L-tryptophan + O2 = indole-3-acetamide + CO2 + H2O</text>
        <dbReference type="Rhea" id="RHEA:16165"/>
        <dbReference type="ChEBI" id="CHEBI:15377"/>
        <dbReference type="ChEBI" id="CHEBI:15379"/>
        <dbReference type="ChEBI" id="CHEBI:16031"/>
        <dbReference type="ChEBI" id="CHEBI:16526"/>
        <dbReference type="ChEBI" id="CHEBI:57912"/>
        <dbReference type="EC" id="1.13.12.3"/>
    </reaction>
</comment>
<organism evidence="8 9">
    <name type="scientific">Thalassorhabdomicrobium marinisediminis</name>
    <dbReference type="NCBI Taxonomy" id="2170577"/>
    <lineage>
        <taxon>Bacteria</taxon>
        <taxon>Pseudomonadati</taxon>
        <taxon>Pseudomonadota</taxon>
        <taxon>Alphaproteobacteria</taxon>
        <taxon>Rhodobacterales</taxon>
        <taxon>Paracoccaceae</taxon>
        <taxon>Thalassorhabdomicrobium</taxon>
    </lineage>
</organism>
<dbReference type="InterPro" id="IPR036188">
    <property type="entry name" value="FAD/NAD-bd_sf"/>
</dbReference>
<dbReference type="SUPFAM" id="SSF51905">
    <property type="entry name" value="FAD/NAD(P)-binding domain"/>
    <property type="match status" value="1"/>
</dbReference>